<dbReference type="EMBL" id="NBBI01000005">
    <property type="protein sequence ID" value="OWK28731.1"/>
    <property type="molecule type" value="Genomic_DNA"/>
</dbReference>
<dbReference type="OrthoDB" id="7540582at2"/>
<accession>A0A245ZG51</accession>
<evidence type="ECO:0000313" key="3">
    <source>
        <dbReference type="Proteomes" id="UP000197290"/>
    </source>
</evidence>
<sequence>MRAKRQAIVHIGHKKTGTTFIQNQFFAARHDLRDAGVIYPFAEPNHSFALSGLFRSALMDRAPTPRDAYAADREGARAAVDADLRSVDWHTMVLSAEALTQFSRNELEALQAWLLDHVETIRIVFVVRDPVEWAASVAQQHLKTNGEVEALLHKPETPRWANIITRCRDVFGAQAVTVLEYERLAAEREQFSARFALAVDLPASVADLVQGREGGANESLSMEAALMLGRFNARVPERVGGRRNPARSGMETRAFAGLPGEKFDLPQDARLLAHAQSRDDVAFVAREFGITRYSYPAADVAPSRYTEAVSPAFLSAVANRLVALQGEAMTGRLLVDAERMRGDGDEAGAAAALNTAAARFPNDERVKRAVAMQRSGKGQGGEPAQEKPKDA</sequence>
<comment type="caution">
    <text evidence="2">The sequence shown here is derived from an EMBL/GenBank/DDBJ whole genome shotgun (WGS) entry which is preliminary data.</text>
</comment>
<dbReference type="Proteomes" id="UP000197290">
    <property type="component" value="Unassembled WGS sequence"/>
</dbReference>
<dbReference type="SUPFAM" id="SSF52540">
    <property type="entry name" value="P-loop containing nucleoside triphosphate hydrolases"/>
    <property type="match status" value="1"/>
</dbReference>
<name>A0A245ZG51_9SPHN</name>
<dbReference type="AlphaFoldDB" id="A0A245ZG51"/>
<keyword evidence="3" id="KW-1185">Reference proteome</keyword>
<proteinExistence type="predicted"/>
<feature type="region of interest" description="Disordered" evidence="1">
    <location>
        <begin position="364"/>
        <end position="391"/>
    </location>
</feature>
<reference evidence="2 3" key="1">
    <citation type="submission" date="2017-03" db="EMBL/GenBank/DDBJ databases">
        <title>Genome sequence of Sphingomonas dokdonensis DSM 21029.</title>
        <authorList>
            <person name="Poehlein A."/>
            <person name="Wuebbeler J.H."/>
            <person name="Steinbuechel A."/>
            <person name="Daniel R."/>
        </authorList>
    </citation>
    <scope>NUCLEOTIDE SEQUENCE [LARGE SCALE GENOMIC DNA]</scope>
    <source>
        <strain evidence="2 3">DSM 21029</strain>
    </source>
</reference>
<dbReference type="RefSeq" id="WP_143559655.1">
    <property type="nucleotide sequence ID" value="NZ_NBBI01000005.1"/>
</dbReference>
<organism evidence="2 3">
    <name type="scientific">Sphingomonas dokdonensis</name>
    <dbReference type="NCBI Taxonomy" id="344880"/>
    <lineage>
        <taxon>Bacteria</taxon>
        <taxon>Pseudomonadati</taxon>
        <taxon>Pseudomonadota</taxon>
        <taxon>Alphaproteobacteria</taxon>
        <taxon>Sphingomonadales</taxon>
        <taxon>Sphingomonadaceae</taxon>
        <taxon>Sphingomonas</taxon>
    </lineage>
</organism>
<evidence type="ECO:0000313" key="2">
    <source>
        <dbReference type="EMBL" id="OWK28731.1"/>
    </source>
</evidence>
<gene>
    <name evidence="2" type="ORF">SPDO_25640</name>
</gene>
<dbReference type="Gene3D" id="3.40.50.300">
    <property type="entry name" value="P-loop containing nucleotide triphosphate hydrolases"/>
    <property type="match status" value="1"/>
</dbReference>
<evidence type="ECO:0000256" key="1">
    <source>
        <dbReference type="SAM" id="MobiDB-lite"/>
    </source>
</evidence>
<protein>
    <recommendedName>
        <fullName evidence="4">Sulfotransferase domain protein</fullName>
    </recommendedName>
</protein>
<evidence type="ECO:0008006" key="4">
    <source>
        <dbReference type="Google" id="ProtNLM"/>
    </source>
</evidence>
<dbReference type="InterPro" id="IPR027417">
    <property type="entry name" value="P-loop_NTPase"/>
</dbReference>